<evidence type="ECO:0000313" key="4">
    <source>
        <dbReference type="Proteomes" id="UP001303046"/>
    </source>
</evidence>
<feature type="region of interest" description="Disordered" evidence="1">
    <location>
        <begin position="1"/>
        <end position="111"/>
    </location>
</feature>
<dbReference type="EMBL" id="JAVFWL010000004">
    <property type="protein sequence ID" value="KAK6748495.1"/>
    <property type="molecule type" value="Genomic_DNA"/>
</dbReference>
<evidence type="ECO:0000256" key="2">
    <source>
        <dbReference type="SAM" id="Phobius"/>
    </source>
</evidence>
<keyword evidence="2" id="KW-0472">Membrane</keyword>
<feature type="compositionally biased region" description="Low complexity" evidence="1">
    <location>
        <begin position="89"/>
        <end position="98"/>
    </location>
</feature>
<sequence>MGDEYEQLGPGPLDLPPPPGGPPPPPPAFAPPPPSPAFAPPPPPPQGGFSNPIFGHSESEKKKGKKIDERREGWKEESRGGRKADKKSSSSSNASHSKPSSEKRKKYKRGGNLSESEYLAAPQKKGFCSIPCFCCVTFTFIITVAVVFAAVVALHVGGVVDWIPAINETYTEFMLRKEEDNSQ</sequence>
<name>A0ABR1DE02_NECAM</name>
<evidence type="ECO:0000313" key="3">
    <source>
        <dbReference type="EMBL" id="KAK6748495.1"/>
    </source>
</evidence>
<keyword evidence="2" id="KW-0812">Transmembrane</keyword>
<proteinExistence type="predicted"/>
<dbReference type="Proteomes" id="UP001303046">
    <property type="component" value="Unassembled WGS sequence"/>
</dbReference>
<evidence type="ECO:0008006" key="5">
    <source>
        <dbReference type="Google" id="ProtNLM"/>
    </source>
</evidence>
<protein>
    <recommendedName>
        <fullName evidence="5">Nematode cuticle collagen domain protein</fullName>
    </recommendedName>
</protein>
<evidence type="ECO:0000256" key="1">
    <source>
        <dbReference type="SAM" id="MobiDB-lite"/>
    </source>
</evidence>
<keyword evidence="2" id="KW-1133">Transmembrane helix</keyword>
<keyword evidence="4" id="KW-1185">Reference proteome</keyword>
<feature type="compositionally biased region" description="Basic and acidic residues" evidence="1">
    <location>
        <begin position="57"/>
        <end position="88"/>
    </location>
</feature>
<feature type="transmembrane region" description="Helical" evidence="2">
    <location>
        <begin position="132"/>
        <end position="154"/>
    </location>
</feature>
<comment type="caution">
    <text evidence="3">The sequence shown here is derived from an EMBL/GenBank/DDBJ whole genome shotgun (WGS) entry which is preliminary data.</text>
</comment>
<reference evidence="3 4" key="1">
    <citation type="submission" date="2023-08" db="EMBL/GenBank/DDBJ databases">
        <title>A Necator americanus chromosomal reference genome.</title>
        <authorList>
            <person name="Ilik V."/>
            <person name="Petrzelkova K.J."/>
            <person name="Pardy F."/>
            <person name="Fuh T."/>
            <person name="Niatou-Singa F.S."/>
            <person name="Gouil Q."/>
            <person name="Baker L."/>
            <person name="Ritchie M.E."/>
            <person name="Jex A.R."/>
            <person name="Gazzola D."/>
            <person name="Li H."/>
            <person name="Toshio Fujiwara R."/>
            <person name="Zhan B."/>
            <person name="Aroian R.V."/>
            <person name="Pafco B."/>
            <person name="Schwarz E.M."/>
        </authorList>
    </citation>
    <scope>NUCLEOTIDE SEQUENCE [LARGE SCALE GENOMIC DNA]</scope>
    <source>
        <strain evidence="3 4">Aroian</strain>
        <tissue evidence="3">Whole animal</tissue>
    </source>
</reference>
<organism evidence="3 4">
    <name type="scientific">Necator americanus</name>
    <name type="common">Human hookworm</name>
    <dbReference type="NCBI Taxonomy" id="51031"/>
    <lineage>
        <taxon>Eukaryota</taxon>
        <taxon>Metazoa</taxon>
        <taxon>Ecdysozoa</taxon>
        <taxon>Nematoda</taxon>
        <taxon>Chromadorea</taxon>
        <taxon>Rhabditida</taxon>
        <taxon>Rhabditina</taxon>
        <taxon>Rhabditomorpha</taxon>
        <taxon>Strongyloidea</taxon>
        <taxon>Ancylostomatidae</taxon>
        <taxon>Bunostominae</taxon>
        <taxon>Necator</taxon>
    </lineage>
</organism>
<feature type="compositionally biased region" description="Pro residues" evidence="1">
    <location>
        <begin position="13"/>
        <end position="46"/>
    </location>
</feature>
<gene>
    <name evidence="3" type="primary">Necator_chrIV.g14531</name>
    <name evidence="3" type="ORF">RB195_001237</name>
</gene>
<accession>A0ABR1DE02</accession>